<organism evidence="1 2">
    <name type="scientific">Ravibacter arvi</name>
    <dbReference type="NCBI Taxonomy" id="2051041"/>
    <lineage>
        <taxon>Bacteria</taxon>
        <taxon>Pseudomonadati</taxon>
        <taxon>Bacteroidota</taxon>
        <taxon>Cytophagia</taxon>
        <taxon>Cytophagales</taxon>
        <taxon>Spirosomataceae</taxon>
        <taxon>Ravibacter</taxon>
    </lineage>
</organism>
<comment type="caution">
    <text evidence="1">The sequence shown here is derived from an EMBL/GenBank/DDBJ whole genome shotgun (WGS) entry which is preliminary data.</text>
</comment>
<dbReference type="Proteomes" id="UP001501508">
    <property type="component" value="Unassembled WGS sequence"/>
</dbReference>
<proteinExistence type="predicted"/>
<keyword evidence="2" id="KW-1185">Reference proteome</keyword>
<reference evidence="2" key="1">
    <citation type="journal article" date="2019" name="Int. J. Syst. Evol. Microbiol.">
        <title>The Global Catalogue of Microorganisms (GCM) 10K type strain sequencing project: providing services to taxonomists for standard genome sequencing and annotation.</title>
        <authorList>
            <consortium name="The Broad Institute Genomics Platform"/>
            <consortium name="The Broad Institute Genome Sequencing Center for Infectious Disease"/>
            <person name="Wu L."/>
            <person name="Ma J."/>
        </authorList>
    </citation>
    <scope>NUCLEOTIDE SEQUENCE [LARGE SCALE GENOMIC DNA]</scope>
    <source>
        <strain evidence="2">JCM 31920</strain>
    </source>
</reference>
<sequence>MVRKSDTNKQKKMIRIFTLFLTFLSAGAIASNLYVGRSSVDITPKLPVAVTGQFHLRIAKEAETPLTANILVIETREGSVSEDLAVMVSCDVLYIPTDVIKLVRDEVAKRVKGLDISKIVLNATHTHTAPVLREGEYAIPKNGVTQVQEYRKFFAEKIADGISAAWNQREEAGVAWGLSYAVVGYNRRVAYSDGTSGMSSKTDLPEFRNLEGPEDHDINTLFFWNKSGQLIAMVIGVASPSQEVEGRAAVHADYWDAVRKEIHGKYGRQVCVLGWLGAAGDLTPHIRYRQAADDRMRELRKLNRLDELARRIVLAVDESYETVKNDRHNTLPLVHKTERLTLPERLVTERDYLAAKASVEMAKSKIEADPKEADKLYRRMTWEGETLRRYERQQKERQPGYDMELHVIRLGDVAICTNEFELFSDFGIRMQARSKALQTFVVQLAGSPEWGSYLPTEKAVKGGAYSAVIHSCRIGPEGGQVLVDRTVELLDELWK</sequence>
<gene>
    <name evidence="1" type="ORF">GCM10023091_35420</name>
</gene>
<name>A0ABP8M590_9BACT</name>
<evidence type="ECO:0008006" key="3">
    <source>
        <dbReference type="Google" id="ProtNLM"/>
    </source>
</evidence>
<dbReference type="EMBL" id="BAABEY010000032">
    <property type="protein sequence ID" value="GAA4444756.1"/>
    <property type="molecule type" value="Genomic_DNA"/>
</dbReference>
<evidence type="ECO:0000313" key="2">
    <source>
        <dbReference type="Proteomes" id="UP001501508"/>
    </source>
</evidence>
<accession>A0ABP8M590</accession>
<protein>
    <recommendedName>
        <fullName evidence="3">Neutral/alkaline non-lysosomal ceramidase N-terminal domain-containing protein</fullName>
    </recommendedName>
</protein>
<evidence type="ECO:0000313" key="1">
    <source>
        <dbReference type="EMBL" id="GAA4444756.1"/>
    </source>
</evidence>